<dbReference type="RefSeq" id="WP_131413824.1">
    <property type="nucleotide sequence ID" value="NZ_SJOP01000055.1"/>
</dbReference>
<dbReference type="OrthoDB" id="6555626at2"/>
<comment type="caution">
    <text evidence="1">The sequence shown here is derived from an EMBL/GenBank/DDBJ whole genome shotgun (WGS) entry which is preliminary data.</text>
</comment>
<reference evidence="1 2" key="1">
    <citation type="submission" date="2019-02" db="EMBL/GenBank/DDBJ databases">
        <title>The draft genome of Kosakonia quasisacchari strain WCHKQ120001.</title>
        <authorList>
            <person name="Wang C."/>
            <person name="Feng Y."/>
            <person name="Zong Z."/>
        </authorList>
    </citation>
    <scope>NUCLEOTIDE SEQUENCE [LARGE SCALE GENOMIC DNA]</scope>
    <source>
        <strain evidence="1 2">WCHKQ120001</strain>
    </source>
</reference>
<dbReference type="EMBL" id="SJOP01000055">
    <property type="protein sequence ID" value="TCB95524.1"/>
    <property type="molecule type" value="Genomic_DNA"/>
</dbReference>
<keyword evidence="2" id="KW-1185">Reference proteome</keyword>
<sequence>MEWLVVEKALNSKSKQQVLKVKAEAKLTFIVWVKSNQEIEVGHMLTPVIDGYIANHDKGHFVSIQKVKPFCSSEWMELITPPHPLLGVTKTFK</sequence>
<dbReference type="InterPro" id="IPR044854">
    <property type="entry name" value="IraM/PmrD"/>
</dbReference>
<name>A0A4R0GE55_9ENTR</name>
<dbReference type="Gene3D" id="2.40.50.650">
    <property type="match status" value="1"/>
</dbReference>
<evidence type="ECO:0008006" key="3">
    <source>
        <dbReference type="Google" id="ProtNLM"/>
    </source>
</evidence>
<organism evidence="1 2">
    <name type="scientific">Kosakonia quasisacchari</name>
    <dbReference type="NCBI Taxonomy" id="2529380"/>
    <lineage>
        <taxon>Bacteria</taxon>
        <taxon>Pseudomonadati</taxon>
        <taxon>Pseudomonadota</taxon>
        <taxon>Gammaproteobacteria</taxon>
        <taxon>Enterobacterales</taxon>
        <taxon>Enterobacteriaceae</taxon>
        <taxon>Kosakonia</taxon>
    </lineage>
</organism>
<evidence type="ECO:0000313" key="1">
    <source>
        <dbReference type="EMBL" id="TCB95524.1"/>
    </source>
</evidence>
<gene>
    <name evidence="1" type="ORF">E0L21_24600</name>
</gene>
<dbReference type="Pfam" id="PF11183">
    <property type="entry name" value="PmrD"/>
    <property type="match status" value="1"/>
</dbReference>
<accession>A0A4R0GE55</accession>
<proteinExistence type="predicted"/>
<protein>
    <recommendedName>
        <fullName evidence="3">DUF551 domain-containing protein</fullName>
    </recommendedName>
</protein>
<dbReference type="InterPro" id="IPR038679">
    <property type="entry name" value="PmrD_sf"/>
</dbReference>
<dbReference type="AlphaFoldDB" id="A0A4R0GE55"/>
<evidence type="ECO:0000313" key="2">
    <source>
        <dbReference type="Proteomes" id="UP000291793"/>
    </source>
</evidence>
<dbReference type="Proteomes" id="UP000291793">
    <property type="component" value="Unassembled WGS sequence"/>
</dbReference>